<keyword evidence="1" id="KW-0732">Signal</keyword>
<sequence>MPWILRLLAWAVGVSLLAAWSGPASARAATARIERVETPVATLQGVRVRLEWPAGADRGRLRLQAARLDAPDLGYRFANIDWQCPLQRTGEGGWQCDGPARGGGAPFRLAVSLGPEMTRAALTRGGGGVTVTRDAATPDLTRVDLTRVPLAWTQALLDQAWPEARLQGGHGDARLEVLTPPGQRLRVRGPLELHDAALDTPDGRIAAEGLDARLQLDTRFGATDEVELDGRLLAGELLYGTTYIALDRPVDLSLQARNVDSSGWAIPRLRWDDPGRLRVEGSLAFTPALALQQADLSVDAPDLAAAAAGYLTGWLGLAGLSDLQLSGRAQADVVVHEGALRQAHLALAGVRVDDPRGRFAFQDLRGDVRFSATTPVSSELAWSDGTLYGLEFGAARLPFTSRDGVLALEQDVRVETLGGEARIEQLRLRPPGPDGGLDITFGLALDSLDVGQLAQALGWPAFTGRLTGRIPQARYANDRLEFDGGLAMSLFDGTVQVSSLAMERPFGVAPTLSADIAINDLDLQSLTGVFGFGEITGALDGRIDGLRLVDWQPVAFDASLYTDRKRGVRQRISQRAVQDLSSVGDPSFASTLQAQLIGLFDDFGYARIGIACRLADEVCEMDGLGSAGAGAMQNRGFIIVQGSGLPRLTVVGYNRWVDWPTLVERLAAVGSGEIKPVVE</sequence>
<dbReference type="EMBL" id="JAINZW010000002">
    <property type="protein sequence ID" value="MBZ4038728.1"/>
    <property type="molecule type" value="Genomic_DNA"/>
</dbReference>
<dbReference type="RefSeq" id="WP_223674939.1">
    <property type="nucleotide sequence ID" value="NZ_JAINZW010000002.1"/>
</dbReference>
<protein>
    <submittedName>
        <fullName evidence="2">YdbH domain-containing protein</fullName>
    </submittedName>
</protein>
<feature type="signal peptide" evidence="1">
    <location>
        <begin position="1"/>
        <end position="26"/>
    </location>
</feature>
<reference evidence="2 3" key="1">
    <citation type="submission" date="2021-09" db="EMBL/GenBank/DDBJ databases">
        <title>Lysobacter sp. 13A isolated from the river sediment.</title>
        <authorList>
            <person name="Liu H."/>
            <person name="Li S."/>
            <person name="Mao S."/>
        </authorList>
    </citation>
    <scope>NUCLEOTIDE SEQUENCE [LARGE SCALE GENOMIC DNA]</scope>
    <source>
        <strain evidence="2 3">13A</strain>
    </source>
</reference>
<proteinExistence type="predicted"/>
<dbReference type="Proteomes" id="UP001430954">
    <property type="component" value="Unassembled WGS sequence"/>
</dbReference>
<evidence type="ECO:0000313" key="2">
    <source>
        <dbReference type="EMBL" id="MBZ4038728.1"/>
    </source>
</evidence>
<organism evidence="2 3">
    <name type="scientific">Novilysobacter selenitireducens</name>
    <dbReference type="NCBI Taxonomy" id="2872639"/>
    <lineage>
        <taxon>Bacteria</taxon>
        <taxon>Pseudomonadati</taxon>
        <taxon>Pseudomonadota</taxon>
        <taxon>Gammaproteobacteria</taxon>
        <taxon>Lysobacterales</taxon>
        <taxon>Lysobacteraceae</taxon>
        <taxon>Novilysobacter</taxon>
    </lineage>
</organism>
<gene>
    <name evidence="2" type="ORF">K6753_04205</name>
</gene>
<comment type="caution">
    <text evidence="2">The sequence shown here is derived from an EMBL/GenBank/DDBJ whole genome shotgun (WGS) entry which is preliminary data.</text>
</comment>
<accession>A0ABS7T4D5</accession>
<feature type="chain" id="PRO_5046154991" evidence="1">
    <location>
        <begin position="27"/>
        <end position="679"/>
    </location>
</feature>
<evidence type="ECO:0000256" key="1">
    <source>
        <dbReference type="SAM" id="SignalP"/>
    </source>
</evidence>
<evidence type="ECO:0000313" key="3">
    <source>
        <dbReference type="Proteomes" id="UP001430954"/>
    </source>
</evidence>
<keyword evidence="3" id="KW-1185">Reference proteome</keyword>
<name>A0ABS7T4D5_9GAMM</name>